<protein>
    <submittedName>
        <fullName evidence="1">Uncharacterized protein</fullName>
    </submittedName>
</protein>
<dbReference type="AlphaFoldDB" id="A0A672YNM9"/>
<proteinExistence type="predicted"/>
<dbReference type="InParanoid" id="A0A672YNM9"/>
<sequence>MPSSNTGHLPQTLVSLPGELLRVTFPTFKPMALCDTDDVNHLVLVEDSRDGHSFLQTLFCPLHLRNMGLFLLYWEQSKILVELFLSCLILPLLSVLSEGLLLTFIPKTQKLVPVFVKSALALITDMFSKDGLERTKATDCVNVSYNPNHNDRWILLCIHDTQCPFVHTEACTVHLPEGVSHAGLVSQKGGEVDRLAGVIFGPGTNLAPMFLATFVGQEPHVSMAWSLTMTAHCPGEG</sequence>
<organism evidence="1 2">
    <name type="scientific">Sphaeramia orbicularis</name>
    <name type="common">orbiculate cardinalfish</name>
    <dbReference type="NCBI Taxonomy" id="375764"/>
    <lineage>
        <taxon>Eukaryota</taxon>
        <taxon>Metazoa</taxon>
        <taxon>Chordata</taxon>
        <taxon>Craniata</taxon>
        <taxon>Vertebrata</taxon>
        <taxon>Euteleostomi</taxon>
        <taxon>Actinopterygii</taxon>
        <taxon>Neopterygii</taxon>
        <taxon>Teleostei</taxon>
        <taxon>Neoteleostei</taxon>
        <taxon>Acanthomorphata</taxon>
        <taxon>Gobiaria</taxon>
        <taxon>Kurtiformes</taxon>
        <taxon>Apogonoidei</taxon>
        <taxon>Apogonidae</taxon>
        <taxon>Apogoninae</taxon>
        <taxon>Sphaeramia</taxon>
    </lineage>
</organism>
<dbReference type="Ensembl" id="ENSSORT00005006478.1">
    <property type="protein sequence ID" value="ENSSORP00005006226.1"/>
    <property type="gene ID" value="ENSSORG00005003699.1"/>
</dbReference>
<accession>A0A672YNM9</accession>
<name>A0A672YNM9_9TELE</name>
<dbReference type="Proteomes" id="UP000472271">
    <property type="component" value="Chromosome 8"/>
</dbReference>
<reference evidence="1" key="1">
    <citation type="submission" date="2019-06" db="EMBL/GenBank/DDBJ databases">
        <authorList>
            <consortium name="Wellcome Sanger Institute Data Sharing"/>
        </authorList>
    </citation>
    <scope>NUCLEOTIDE SEQUENCE [LARGE SCALE GENOMIC DNA]</scope>
</reference>
<reference evidence="1" key="2">
    <citation type="submission" date="2025-08" db="UniProtKB">
        <authorList>
            <consortium name="Ensembl"/>
        </authorList>
    </citation>
    <scope>IDENTIFICATION</scope>
</reference>
<reference evidence="1" key="3">
    <citation type="submission" date="2025-09" db="UniProtKB">
        <authorList>
            <consortium name="Ensembl"/>
        </authorList>
    </citation>
    <scope>IDENTIFICATION</scope>
</reference>
<keyword evidence="2" id="KW-1185">Reference proteome</keyword>
<evidence type="ECO:0000313" key="2">
    <source>
        <dbReference type="Proteomes" id="UP000472271"/>
    </source>
</evidence>
<evidence type="ECO:0000313" key="1">
    <source>
        <dbReference type="Ensembl" id="ENSSORP00005006226.1"/>
    </source>
</evidence>